<comment type="similarity">
    <text evidence="4">Belongs to the FliF family.</text>
</comment>
<comment type="subunit">
    <text evidence="11">The basal body constitutes a major portion of the flagellar organelle and consists of four rings (L,P,S, and M) mounted on a central rod. The M ring is integral to the inner membrane of the cell and may be connected to the flagellar rod via the S ring. The S (supramembrane ring) lies just distal to the M ring. The L and P rings lie in the outer membrane and the periplasmic space, respectively.</text>
</comment>
<dbReference type="InterPro" id="IPR000067">
    <property type="entry name" value="FlgMring_FliF"/>
</dbReference>
<keyword evidence="10" id="KW-0975">Bacterial flagellum</keyword>
<evidence type="ECO:0000256" key="5">
    <source>
        <dbReference type="ARBA" id="ARBA00017949"/>
    </source>
</evidence>
<dbReference type="Proteomes" id="UP000316471">
    <property type="component" value="Unassembled WGS sequence"/>
</dbReference>
<dbReference type="Pfam" id="PF08345">
    <property type="entry name" value="YscJ_FliF_C"/>
    <property type="match status" value="1"/>
</dbReference>
<dbReference type="AlphaFoldDB" id="A0A562LK91"/>
<dbReference type="GO" id="GO:0003774">
    <property type="term" value="F:cytoskeletal motor activity"/>
    <property type="evidence" value="ECO:0007669"/>
    <property type="project" value="InterPro"/>
</dbReference>
<keyword evidence="8" id="KW-1133">Transmembrane helix</keyword>
<dbReference type="GO" id="GO:0005886">
    <property type="term" value="C:plasma membrane"/>
    <property type="evidence" value="ECO:0007669"/>
    <property type="project" value="UniProtKB-SubCell"/>
</dbReference>
<comment type="subcellular location">
    <subcellularLocation>
        <location evidence="2">Bacterial flagellum basal body</location>
    </subcellularLocation>
    <subcellularLocation>
        <location evidence="3">Cell membrane</location>
        <topology evidence="3">Multi-pass membrane protein</topology>
    </subcellularLocation>
</comment>
<protein>
    <recommendedName>
        <fullName evidence="5">Flagellar M-ring protein</fullName>
    </recommendedName>
</protein>
<sequence>MPQEQLGQAKLALAAAGLPASQDKGFEMMQGDQGFGTSQFVENARYQHALETELARTIGQLRPVREARVHLALPKPSAFTRQKQPASASVVLQMQAGSALEAGQVDAILHLVASSIPDLAPDRVTVVDQFGRMLSNPDPDSEAARGAKQFDQQRRQEAVYVQRIQALLEPMTGPGRVSAQVSVDMDFSQTEEAREIYGQDPARVRSEQISENGRLAAAPTAAAQGVPGSASNTPDPAGTTPVSVPAATAATPAADGGATSRTAVRNYELDRTLTHTRQATGRIRRVTAAVLVDNLPGAASSGKPTTRALNAGELARIQTLVQQAIGFDAARGDAVSVVNAPFAGAPQAEPQAAPLWEKPGARDLLRTVLGGLAVLLVIWVVLRPAFRQLLAPKPHYTVATVVDEPMPLQAPEPTRTRDPEAARKAASFEEKLDVARTAVNTDPKRVAQVVRDLVESDG</sequence>
<evidence type="ECO:0000256" key="2">
    <source>
        <dbReference type="ARBA" id="ARBA00004117"/>
    </source>
</evidence>
<evidence type="ECO:0000313" key="16">
    <source>
        <dbReference type="Proteomes" id="UP000316471"/>
    </source>
</evidence>
<dbReference type="NCBIfam" id="TIGR00206">
    <property type="entry name" value="fliF"/>
    <property type="match status" value="1"/>
</dbReference>
<reference evidence="15 16" key="1">
    <citation type="journal article" date="2015" name="Stand. Genomic Sci.">
        <title>Genomic Encyclopedia of Bacterial and Archaeal Type Strains, Phase III: the genomes of soil and plant-associated and newly described type strains.</title>
        <authorList>
            <person name="Whitman W.B."/>
            <person name="Woyke T."/>
            <person name="Klenk H.P."/>
            <person name="Zhou Y."/>
            <person name="Lilburn T.G."/>
            <person name="Beck B.J."/>
            <person name="De Vos P."/>
            <person name="Vandamme P."/>
            <person name="Eisen J.A."/>
            <person name="Garrity G."/>
            <person name="Hugenholtz P."/>
            <person name="Kyrpides N.C."/>
        </authorList>
    </citation>
    <scope>NUCLEOTIDE SEQUENCE [LARGE SCALE GENOMIC DNA]</scope>
    <source>
        <strain evidence="15 16">CGMCC 1.10136</strain>
    </source>
</reference>
<evidence type="ECO:0000259" key="14">
    <source>
        <dbReference type="Pfam" id="PF08345"/>
    </source>
</evidence>
<keyword evidence="9" id="KW-0472">Membrane</keyword>
<keyword evidence="15" id="KW-0966">Cell projection</keyword>
<dbReference type="Gene3D" id="3.30.300.30">
    <property type="match status" value="1"/>
</dbReference>
<keyword evidence="16" id="KW-1185">Reference proteome</keyword>
<evidence type="ECO:0000256" key="11">
    <source>
        <dbReference type="ARBA" id="ARBA00025936"/>
    </source>
</evidence>
<organism evidence="15 16">
    <name type="scientific">Aerolutibacter ruishenii</name>
    <dbReference type="NCBI Taxonomy" id="686800"/>
    <lineage>
        <taxon>Bacteria</taxon>
        <taxon>Pseudomonadati</taxon>
        <taxon>Pseudomonadota</taxon>
        <taxon>Gammaproteobacteria</taxon>
        <taxon>Lysobacterales</taxon>
        <taxon>Lysobacteraceae</taxon>
        <taxon>Aerolutibacter</taxon>
    </lineage>
</organism>
<keyword evidence="15" id="KW-0282">Flagellum</keyword>
<evidence type="ECO:0000256" key="7">
    <source>
        <dbReference type="ARBA" id="ARBA00022692"/>
    </source>
</evidence>
<evidence type="ECO:0000256" key="9">
    <source>
        <dbReference type="ARBA" id="ARBA00023136"/>
    </source>
</evidence>
<evidence type="ECO:0000256" key="3">
    <source>
        <dbReference type="ARBA" id="ARBA00004651"/>
    </source>
</evidence>
<dbReference type="PRINTS" id="PR01009">
    <property type="entry name" value="FLGMRINGFLIF"/>
</dbReference>
<dbReference type="InterPro" id="IPR043427">
    <property type="entry name" value="YscJ/FliF"/>
</dbReference>
<evidence type="ECO:0000256" key="1">
    <source>
        <dbReference type="ARBA" id="ARBA00003820"/>
    </source>
</evidence>
<dbReference type="Pfam" id="PF01514">
    <property type="entry name" value="YscJ_FliF"/>
    <property type="match status" value="1"/>
</dbReference>
<evidence type="ECO:0000313" key="15">
    <source>
        <dbReference type="EMBL" id="TWI08027.1"/>
    </source>
</evidence>
<dbReference type="GO" id="GO:0009431">
    <property type="term" value="C:bacterial-type flagellum basal body, MS ring"/>
    <property type="evidence" value="ECO:0007669"/>
    <property type="project" value="InterPro"/>
</dbReference>
<name>A0A562LK91_9GAMM</name>
<evidence type="ECO:0000256" key="4">
    <source>
        <dbReference type="ARBA" id="ARBA00007971"/>
    </source>
</evidence>
<feature type="domain" description="Flagellar M-ring C-terminal" evidence="14">
    <location>
        <begin position="168"/>
        <end position="342"/>
    </location>
</feature>
<evidence type="ECO:0000256" key="8">
    <source>
        <dbReference type="ARBA" id="ARBA00022989"/>
    </source>
</evidence>
<dbReference type="PANTHER" id="PTHR30046:SF0">
    <property type="entry name" value="FLAGELLAR M-RING PROTEIN"/>
    <property type="match status" value="1"/>
</dbReference>
<evidence type="ECO:0000256" key="12">
    <source>
        <dbReference type="SAM" id="MobiDB-lite"/>
    </source>
</evidence>
<feature type="region of interest" description="Disordered" evidence="12">
    <location>
        <begin position="407"/>
        <end position="427"/>
    </location>
</feature>
<feature type="region of interest" description="Disordered" evidence="12">
    <location>
        <begin position="212"/>
        <end position="244"/>
    </location>
</feature>
<keyword evidence="15" id="KW-0969">Cilium</keyword>
<proteinExistence type="inferred from homology"/>
<dbReference type="EMBL" id="VLKP01000011">
    <property type="protein sequence ID" value="TWI08027.1"/>
    <property type="molecule type" value="Genomic_DNA"/>
</dbReference>
<gene>
    <name evidence="15" type="ORF">IP93_02635</name>
</gene>
<evidence type="ECO:0000259" key="13">
    <source>
        <dbReference type="Pfam" id="PF01514"/>
    </source>
</evidence>
<dbReference type="InterPro" id="IPR006182">
    <property type="entry name" value="FliF_N_dom"/>
</dbReference>
<dbReference type="PANTHER" id="PTHR30046">
    <property type="entry name" value="FLAGELLAR M-RING PROTEIN"/>
    <property type="match status" value="1"/>
</dbReference>
<feature type="domain" description="Flagellar M-ring N-terminal" evidence="13">
    <location>
        <begin position="2"/>
        <end position="135"/>
    </location>
</feature>
<evidence type="ECO:0000256" key="6">
    <source>
        <dbReference type="ARBA" id="ARBA00022475"/>
    </source>
</evidence>
<comment type="function">
    <text evidence="1">The M ring may be actively involved in energy transduction.</text>
</comment>
<dbReference type="InterPro" id="IPR045851">
    <property type="entry name" value="AMP-bd_C_sf"/>
</dbReference>
<dbReference type="GO" id="GO:0071973">
    <property type="term" value="P:bacterial-type flagellum-dependent cell motility"/>
    <property type="evidence" value="ECO:0007669"/>
    <property type="project" value="InterPro"/>
</dbReference>
<dbReference type="InterPro" id="IPR013556">
    <property type="entry name" value="Flag_M-ring_C"/>
</dbReference>
<keyword evidence="6" id="KW-1003">Cell membrane</keyword>
<keyword evidence="7" id="KW-0812">Transmembrane</keyword>
<comment type="caution">
    <text evidence="15">The sequence shown here is derived from an EMBL/GenBank/DDBJ whole genome shotgun (WGS) entry which is preliminary data.</text>
</comment>
<feature type="compositionally biased region" description="Basic and acidic residues" evidence="12">
    <location>
        <begin position="414"/>
        <end position="427"/>
    </location>
</feature>
<accession>A0A562LK91</accession>
<evidence type="ECO:0000256" key="10">
    <source>
        <dbReference type="ARBA" id="ARBA00023143"/>
    </source>
</evidence>